<dbReference type="Pfam" id="PF01323">
    <property type="entry name" value="DSBA"/>
    <property type="match status" value="1"/>
</dbReference>
<gene>
    <name evidence="2" type="ORF">OIH86_09435</name>
</gene>
<dbReference type="CDD" id="cd03024">
    <property type="entry name" value="DsbA_FrnE"/>
    <property type="match status" value="1"/>
</dbReference>
<sequence>MKIEIWSDFVCPFCYIGKRRLELALEQFPHKDQVQIEYKSFELDPHAPTHSEQGIYEALAAKYGSTVEQMKQMNKGLIQQAAELGLSFEFEGMKPTNTFDAHRLSKYAKTIGKDKEITEKLLSAYFTKSKNVGDIDTLVEVALEAGIEREKALEVLSNKTSYEQEVRNDQSLAKQYGIQGVPFFLLNQKYAISGAQSPETFAGALQKVWDEEHQKPMFQDLTVSDQDVCIDDGCIVPQNTEK</sequence>
<protein>
    <submittedName>
        <fullName evidence="2">DsbA family oxidoreductase</fullName>
    </submittedName>
</protein>
<evidence type="ECO:0000259" key="1">
    <source>
        <dbReference type="Pfam" id="PF01323"/>
    </source>
</evidence>
<organism evidence="2 3">
    <name type="scientific">Metabacillus halosaccharovorans</name>
    <dbReference type="NCBI Taxonomy" id="930124"/>
    <lineage>
        <taxon>Bacteria</taxon>
        <taxon>Bacillati</taxon>
        <taxon>Bacillota</taxon>
        <taxon>Bacilli</taxon>
        <taxon>Bacillales</taxon>
        <taxon>Bacillaceae</taxon>
        <taxon>Metabacillus</taxon>
    </lineage>
</organism>
<feature type="domain" description="DSBA-like thioredoxin" evidence="1">
    <location>
        <begin position="3"/>
        <end position="206"/>
    </location>
</feature>
<dbReference type="InterPro" id="IPR001853">
    <property type="entry name" value="DSBA-like_thioredoxin_dom"/>
</dbReference>
<keyword evidence="3" id="KW-1185">Reference proteome</keyword>
<dbReference type="PANTHER" id="PTHR13887:SF41">
    <property type="entry name" value="THIOREDOXIN SUPERFAMILY PROTEIN"/>
    <property type="match status" value="1"/>
</dbReference>
<dbReference type="RefSeq" id="WP_264142579.1">
    <property type="nucleotide sequence ID" value="NZ_JAOYEY010000035.1"/>
</dbReference>
<name>A0ABT3DG66_9BACI</name>
<accession>A0ABT3DG66</accession>
<dbReference type="SUPFAM" id="SSF52833">
    <property type="entry name" value="Thioredoxin-like"/>
    <property type="match status" value="1"/>
</dbReference>
<evidence type="ECO:0000313" key="2">
    <source>
        <dbReference type="EMBL" id="MCV9885878.1"/>
    </source>
</evidence>
<dbReference type="EMBL" id="JAOYEY010000035">
    <property type="protein sequence ID" value="MCV9885878.1"/>
    <property type="molecule type" value="Genomic_DNA"/>
</dbReference>
<dbReference type="Gene3D" id="3.40.30.10">
    <property type="entry name" value="Glutaredoxin"/>
    <property type="match status" value="1"/>
</dbReference>
<reference evidence="2 3" key="1">
    <citation type="submission" date="2022-10" db="EMBL/GenBank/DDBJ databases">
        <title>Draft genome assembly of moderately radiation resistant bacterium Metabacillus halosaccharovorans.</title>
        <authorList>
            <person name="Pal S."/>
            <person name="Gopinathan A."/>
        </authorList>
    </citation>
    <scope>NUCLEOTIDE SEQUENCE [LARGE SCALE GENOMIC DNA]</scope>
    <source>
        <strain evidence="2 3">VITHBRA001</strain>
    </source>
</reference>
<proteinExistence type="predicted"/>
<evidence type="ECO:0000313" key="3">
    <source>
        <dbReference type="Proteomes" id="UP001526147"/>
    </source>
</evidence>
<dbReference type="Proteomes" id="UP001526147">
    <property type="component" value="Unassembled WGS sequence"/>
</dbReference>
<comment type="caution">
    <text evidence="2">The sequence shown here is derived from an EMBL/GenBank/DDBJ whole genome shotgun (WGS) entry which is preliminary data.</text>
</comment>
<dbReference type="InterPro" id="IPR036249">
    <property type="entry name" value="Thioredoxin-like_sf"/>
</dbReference>
<dbReference type="PANTHER" id="PTHR13887">
    <property type="entry name" value="GLUTATHIONE S-TRANSFERASE KAPPA"/>
    <property type="match status" value="1"/>
</dbReference>